<dbReference type="InterPro" id="IPR004403">
    <property type="entry name" value="Peptide_chain-rel_eRF1/aRF1"/>
</dbReference>
<reference evidence="3 4" key="1">
    <citation type="journal article" date="2014" name="BMC Genomics">
        <title>Genome and secretome analysis of the hemibiotrophic fungal pathogen, Moniliophthora roreri, which causes frosty pod rot disease of cacao: mechanisms of the biotrophic and necrotrophic phases.</title>
        <authorList>
            <person name="Meinhardt L.W."/>
            <person name="Costa G.G.L."/>
            <person name="Thomazella D.P.T."/>
            <person name="Teixeira P.J.P.L."/>
            <person name="Carazzolle M.F."/>
            <person name="Schuster S.C."/>
            <person name="Carlson J.E."/>
            <person name="Guiltinan M.J."/>
            <person name="Mieczkowski P."/>
            <person name="Farmer A."/>
            <person name="Ramaraj T."/>
            <person name="Crozier J."/>
            <person name="Davis R.E."/>
            <person name="Shao J."/>
            <person name="Melnick R.L."/>
            <person name="Pereira G.A.G."/>
            <person name="Bailey B.A."/>
        </authorList>
    </citation>
    <scope>NUCLEOTIDE SEQUENCE [LARGE SCALE GENOMIC DNA]</scope>
    <source>
        <strain evidence="3 4">MCA 2997</strain>
    </source>
</reference>
<dbReference type="Gene3D" id="3.30.1330.30">
    <property type="match status" value="1"/>
</dbReference>
<dbReference type="PANTHER" id="PTHR10113">
    <property type="entry name" value="PEPTIDE CHAIN RELEASE FACTOR SUBUNIT 1"/>
    <property type="match status" value="1"/>
</dbReference>
<feature type="domain" description="eRF1" evidence="2">
    <location>
        <begin position="166"/>
        <end position="273"/>
    </location>
</feature>
<evidence type="ECO:0000259" key="1">
    <source>
        <dbReference type="Pfam" id="PF03464"/>
    </source>
</evidence>
<dbReference type="OrthoDB" id="10254527at2759"/>
<dbReference type="Pfam" id="PF03464">
    <property type="entry name" value="eRF1_2"/>
    <property type="match status" value="1"/>
</dbReference>
<dbReference type="STRING" id="1381753.V2XR92"/>
<dbReference type="InterPro" id="IPR042226">
    <property type="entry name" value="eFR1_2_sf"/>
</dbReference>
<dbReference type="InterPro" id="IPR005141">
    <property type="entry name" value="eRF1_2"/>
</dbReference>
<dbReference type="Gene3D" id="3.30.420.60">
    <property type="entry name" value="eRF1 domain 2"/>
    <property type="match status" value="1"/>
</dbReference>
<evidence type="ECO:0000313" key="3">
    <source>
        <dbReference type="EMBL" id="ESK96247.1"/>
    </source>
</evidence>
<evidence type="ECO:0000259" key="2">
    <source>
        <dbReference type="Pfam" id="PF03465"/>
    </source>
</evidence>
<dbReference type="InterPro" id="IPR005142">
    <property type="entry name" value="eRF1_3"/>
</dbReference>
<name>V2XR92_MONRO</name>
<dbReference type="InterPro" id="IPR029064">
    <property type="entry name" value="Ribosomal_eL30-like_sf"/>
</dbReference>
<sequence length="286" mass="32278">MSQEPNVVEQNIQTWKIKSLDSVRGGSLYLYDNRFHTEALSELLESDSKFGFIAMDGKGTLFGTLAGNPREVIHKFAVDLPKKHGRGGQSALRFSRLCEEKRYHYVRKVAKVAAQHFITNGRVNVTGFIQAGSADFKMEFGQSDILDQRLAPKITETVDVIDLAVDVLSNVNQDTSRYCFGINDTFKALVLSAVETLMEIIVYSHKEQEKNREKSIDQSTGQEMESTREPQPLLEWFMEKYRKFGANLEFVTNRSQEGSQFVRDLGDIGGLLRCNGRLSTMSSADE</sequence>
<evidence type="ECO:0000313" key="4">
    <source>
        <dbReference type="Proteomes" id="UP000017559"/>
    </source>
</evidence>
<dbReference type="Proteomes" id="UP000017559">
    <property type="component" value="Unassembled WGS sequence"/>
</dbReference>
<dbReference type="KEGG" id="mrr:Moror_7237"/>
<dbReference type="EMBL" id="AWSO01000052">
    <property type="protein sequence ID" value="ESK96247.1"/>
    <property type="molecule type" value="Genomic_DNA"/>
</dbReference>
<gene>
    <name evidence="3" type="ORF">Moror_7237</name>
</gene>
<accession>V2XR92</accession>
<dbReference type="Pfam" id="PF03465">
    <property type="entry name" value="eRF1_3"/>
    <property type="match status" value="1"/>
</dbReference>
<organism evidence="3 4">
    <name type="scientific">Moniliophthora roreri (strain MCA 2997)</name>
    <name type="common">Cocoa frosty pod rot fungus</name>
    <name type="synonym">Crinipellis roreri</name>
    <dbReference type="NCBI Taxonomy" id="1381753"/>
    <lineage>
        <taxon>Eukaryota</taxon>
        <taxon>Fungi</taxon>
        <taxon>Dikarya</taxon>
        <taxon>Basidiomycota</taxon>
        <taxon>Agaricomycotina</taxon>
        <taxon>Agaricomycetes</taxon>
        <taxon>Agaricomycetidae</taxon>
        <taxon>Agaricales</taxon>
        <taxon>Marasmiineae</taxon>
        <taxon>Marasmiaceae</taxon>
        <taxon>Moniliophthora</taxon>
    </lineage>
</organism>
<keyword evidence="4" id="KW-1185">Reference proteome</keyword>
<feature type="domain" description="eRF1" evidence="1">
    <location>
        <begin position="49"/>
        <end position="161"/>
    </location>
</feature>
<protein>
    <submittedName>
        <fullName evidence="3">Eukaryotic peptide chain release factor subunit 1</fullName>
    </submittedName>
</protein>
<dbReference type="SUPFAM" id="SSF53137">
    <property type="entry name" value="Translational machinery components"/>
    <property type="match status" value="1"/>
</dbReference>
<comment type="caution">
    <text evidence="3">The sequence shown here is derived from an EMBL/GenBank/DDBJ whole genome shotgun (WGS) entry which is preliminary data.</text>
</comment>
<dbReference type="HOGENOM" id="CLU_973461_0_0_1"/>
<dbReference type="GO" id="GO:0003747">
    <property type="term" value="F:translation release factor activity"/>
    <property type="evidence" value="ECO:0007669"/>
    <property type="project" value="InterPro"/>
</dbReference>
<proteinExistence type="predicted"/>
<dbReference type="AlphaFoldDB" id="V2XR92"/>
<dbReference type="SUPFAM" id="SSF55315">
    <property type="entry name" value="L30e-like"/>
    <property type="match status" value="1"/>
</dbReference>